<dbReference type="Gene3D" id="1.20.58.1520">
    <property type="match status" value="1"/>
</dbReference>
<dbReference type="Pfam" id="PF03999">
    <property type="entry name" value="MAP65_ASE1"/>
    <property type="match status" value="1"/>
</dbReference>
<proteinExistence type="predicted"/>
<feature type="compositionally biased region" description="Low complexity" evidence="1">
    <location>
        <begin position="508"/>
        <end position="529"/>
    </location>
</feature>
<dbReference type="GO" id="GO:0000226">
    <property type="term" value="P:microtubule cytoskeleton organization"/>
    <property type="evidence" value="ECO:0007669"/>
    <property type="project" value="InterPro"/>
</dbReference>
<keyword evidence="3" id="KW-1185">Reference proteome</keyword>
<dbReference type="OrthoDB" id="642895at2759"/>
<feature type="compositionally biased region" description="Polar residues" evidence="1">
    <location>
        <begin position="345"/>
        <end position="354"/>
    </location>
</feature>
<sequence length="529" mass="59568">MTEKLFYDHFKALIERSSTILQRYNFLKEEEKKLCARLNEPSVPVTFIHVPNPEQIEILKENIDHLTVEKRSRSLRLSKLIQEITNLRDLLEHKISDDEDIITLITAPNAIENLSLSNSFLDRVTRFRNSLAQEFVNLDGECQALIQEILHIEGRLNIGSDCAVNIQQPVSVRFSHYLNQELNRLKQLQLESLHSIISKCQAELVIWWENCLVSGDARKLCLVSENQAFNEALLTSLEFEIKKWKSLYADNEPLFNAIEVWQCILSRLQISEQKMKDPSVLKNRGGVLLAIDKEIKQLRRDLSRQSSFLQEISVNYPNVKVHGLSIPDYLDYIEHQRRIEKENGSSKNSSTSLKIGSKGTKRSFDTNKSTLCTPTSKKKPCTGLLNSTSAGFGITSKLNTIQSPFLASSSMVSLHGISSTESLSSVHTPITKVTSSVLKGPVTSNISSLSSSQKEIISSTPKTRQSARLSGKKVCSTSRVLQVKNMQNNNYNSFISPISTAPRSAVKSRTANNTTTSTNSRIQRTPFRV</sequence>
<evidence type="ECO:0000256" key="1">
    <source>
        <dbReference type="SAM" id="MobiDB-lite"/>
    </source>
</evidence>
<dbReference type="PANTHER" id="PTHR19321:SF41">
    <property type="entry name" value="FASCETTO-RELATED"/>
    <property type="match status" value="1"/>
</dbReference>
<dbReference type="GO" id="GO:0008017">
    <property type="term" value="F:microtubule binding"/>
    <property type="evidence" value="ECO:0007669"/>
    <property type="project" value="InterPro"/>
</dbReference>
<dbReference type="GO" id="GO:0005819">
    <property type="term" value="C:spindle"/>
    <property type="evidence" value="ECO:0007669"/>
    <property type="project" value="TreeGrafter"/>
</dbReference>
<reference evidence="2 3" key="1">
    <citation type="submission" date="2019-03" db="EMBL/GenBank/DDBJ databases">
        <title>An improved genome assembly of the fluke Schistosoma japonicum.</title>
        <authorList>
            <person name="Hu W."/>
            <person name="Luo F."/>
            <person name="Yin M."/>
            <person name="Mo X."/>
            <person name="Sun C."/>
            <person name="Wu Q."/>
            <person name="Zhu B."/>
            <person name="Xiang M."/>
            <person name="Wang J."/>
            <person name="Wang Y."/>
            <person name="Zhang T."/>
            <person name="Xu B."/>
            <person name="Zheng H."/>
            <person name="Feng Z."/>
        </authorList>
    </citation>
    <scope>NUCLEOTIDE SEQUENCE [LARGE SCALE GENOMIC DNA]</scope>
    <source>
        <strain evidence="2">HuSjv2</strain>
        <tissue evidence="2">Worms</tissue>
    </source>
</reference>
<dbReference type="EMBL" id="SKCS01000539">
    <property type="protein sequence ID" value="TNN05366.1"/>
    <property type="molecule type" value="Genomic_DNA"/>
</dbReference>
<accession>A0A4Z2CMB9</accession>
<dbReference type="GO" id="GO:0005737">
    <property type="term" value="C:cytoplasm"/>
    <property type="evidence" value="ECO:0007669"/>
    <property type="project" value="TreeGrafter"/>
</dbReference>
<feature type="region of interest" description="Disordered" evidence="1">
    <location>
        <begin position="502"/>
        <end position="529"/>
    </location>
</feature>
<dbReference type="STRING" id="6182.A0A4Z2CMB9"/>
<dbReference type="AlphaFoldDB" id="A0A4Z2CMB9"/>
<dbReference type="Proteomes" id="UP000311919">
    <property type="component" value="Unassembled WGS sequence"/>
</dbReference>
<organism evidence="2 3">
    <name type="scientific">Schistosoma japonicum</name>
    <name type="common">Blood fluke</name>
    <dbReference type="NCBI Taxonomy" id="6182"/>
    <lineage>
        <taxon>Eukaryota</taxon>
        <taxon>Metazoa</taxon>
        <taxon>Spiralia</taxon>
        <taxon>Lophotrochozoa</taxon>
        <taxon>Platyhelminthes</taxon>
        <taxon>Trematoda</taxon>
        <taxon>Digenea</taxon>
        <taxon>Strigeidida</taxon>
        <taxon>Schistosomatoidea</taxon>
        <taxon>Schistosomatidae</taxon>
        <taxon>Schistosoma</taxon>
    </lineage>
</organism>
<gene>
    <name evidence="2" type="ORF">EWB00_009298</name>
</gene>
<comment type="caution">
    <text evidence="2">The sequence shown here is derived from an EMBL/GenBank/DDBJ whole genome shotgun (WGS) entry which is preliminary data.</text>
</comment>
<evidence type="ECO:0000313" key="3">
    <source>
        <dbReference type="Proteomes" id="UP000311919"/>
    </source>
</evidence>
<dbReference type="PANTHER" id="PTHR19321">
    <property type="entry name" value="PROTEIN REGULATOR OF CYTOKINESIS 1 PRC1-RELATED"/>
    <property type="match status" value="1"/>
</dbReference>
<feature type="region of interest" description="Disordered" evidence="1">
    <location>
        <begin position="340"/>
        <end position="366"/>
    </location>
</feature>
<dbReference type="InterPro" id="IPR007145">
    <property type="entry name" value="MAP65_Ase1_PRC1"/>
</dbReference>
<protein>
    <submittedName>
        <fullName evidence="2">Protein regulator of cytokinesis 1 isoform 1</fullName>
    </submittedName>
</protein>
<name>A0A4Z2CMB9_SCHJA</name>
<evidence type="ECO:0000313" key="2">
    <source>
        <dbReference type="EMBL" id="TNN05366.1"/>
    </source>
</evidence>